<dbReference type="RefSeq" id="WP_420496810.1">
    <property type="nucleotide sequence ID" value="NZ_CP012700.1"/>
</dbReference>
<reference evidence="1 2" key="1">
    <citation type="journal article" date="2015" name="Genome Announc.">
        <title>Complete Genome Sequence of Polypropylene Glycol- and Polyethylene Glycol-Degrading Sphingopyxis macrogoltabida Strain EY-1.</title>
        <authorList>
            <person name="Ohtsubo Y."/>
            <person name="Nagata Y."/>
            <person name="Numata M."/>
            <person name="Tsuchikane K."/>
            <person name="Hosoyama A."/>
            <person name="Yamazoe A."/>
            <person name="Tsuda M."/>
            <person name="Fujita N."/>
            <person name="Kawai F."/>
        </authorList>
    </citation>
    <scope>NUCLEOTIDE SEQUENCE [LARGE SCALE GENOMIC DNA]</scope>
    <source>
        <strain evidence="1 2">EY-1</strain>
    </source>
</reference>
<proteinExistence type="predicted"/>
<accession>A0A0N9U7Z2</accession>
<dbReference type="PATRIC" id="fig|33050.5.peg.2857"/>
<sequence length="103" mass="11487">MINLTYLFITVGNGAVIARRYEKGVTQTTGNPMQLPAPFLADRAAVDDAHALIAQHGEEAGYAAAARAEQYRVLGNHIYFARWRQIERLITYLSVEDVLDTVH</sequence>
<dbReference type="EMBL" id="CP012700">
    <property type="protein sequence ID" value="ALH81399.1"/>
    <property type="molecule type" value="Genomic_DNA"/>
</dbReference>
<dbReference type="Proteomes" id="UP000058074">
    <property type="component" value="Chromosome"/>
</dbReference>
<evidence type="ECO:0000313" key="2">
    <source>
        <dbReference type="Proteomes" id="UP000058074"/>
    </source>
</evidence>
<dbReference type="AlphaFoldDB" id="A0A0N9U7Z2"/>
<name>A0A0N9U7Z2_SPHMC</name>
<dbReference type="KEGG" id="smag:AN936_13810"/>
<organism evidence="1 2">
    <name type="scientific">Sphingopyxis macrogoltabida</name>
    <name type="common">Sphingomonas macrogoltabidus</name>
    <dbReference type="NCBI Taxonomy" id="33050"/>
    <lineage>
        <taxon>Bacteria</taxon>
        <taxon>Pseudomonadati</taxon>
        <taxon>Pseudomonadota</taxon>
        <taxon>Alphaproteobacteria</taxon>
        <taxon>Sphingomonadales</taxon>
        <taxon>Sphingomonadaceae</taxon>
        <taxon>Sphingopyxis</taxon>
    </lineage>
</organism>
<protein>
    <submittedName>
        <fullName evidence="1">Uncharacterized protein</fullName>
    </submittedName>
</protein>
<gene>
    <name evidence="1" type="ORF">AN936_13810</name>
</gene>
<evidence type="ECO:0000313" key="1">
    <source>
        <dbReference type="EMBL" id="ALH81399.1"/>
    </source>
</evidence>